<dbReference type="InterPro" id="IPR038765">
    <property type="entry name" value="Papain-like_cys_pep_sf"/>
</dbReference>
<dbReference type="PANTHER" id="PTHR33018:SF31">
    <property type="entry name" value="TRANSPOSASE, PTTA_EN_SPM, PLANT"/>
    <property type="match status" value="1"/>
</dbReference>
<proteinExistence type="predicted"/>
<dbReference type="PANTHER" id="PTHR33018">
    <property type="entry name" value="OS10G0338966 PROTEIN-RELATED"/>
    <property type="match status" value="1"/>
</dbReference>
<dbReference type="Gene3D" id="3.40.395.10">
    <property type="entry name" value="Adenoviral Proteinase, Chain A"/>
    <property type="match status" value="1"/>
</dbReference>
<accession>A0AAV0ZWN1</accession>
<evidence type="ECO:0000313" key="3">
    <source>
        <dbReference type="Proteomes" id="UP001157006"/>
    </source>
</evidence>
<feature type="region of interest" description="Disordered" evidence="1">
    <location>
        <begin position="1"/>
        <end position="21"/>
    </location>
</feature>
<name>A0AAV0ZWN1_VICFA</name>
<dbReference type="SUPFAM" id="SSF54001">
    <property type="entry name" value="Cysteine proteinases"/>
    <property type="match status" value="1"/>
</dbReference>
<evidence type="ECO:0008006" key="4">
    <source>
        <dbReference type="Google" id="ProtNLM"/>
    </source>
</evidence>
<feature type="region of interest" description="Disordered" evidence="1">
    <location>
        <begin position="320"/>
        <end position="380"/>
    </location>
</feature>
<feature type="compositionally biased region" description="Polar residues" evidence="1">
    <location>
        <begin position="338"/>
        <end position="347"/>
    </location>
</feature>
<sequence length="661" mass="75801">MASIDDESGSSSKKTVGKRGVTRLQKIHKAKSNGKRIEVQWNSRGQPIKHNSKTFASFIGVTVRRLVPISLDNWSAKKNKEAVGVYKQNIWDEIEKAFIIGEEHRAFVYREAGKLHRAFRTKMARSYLKDSKGGFVKHRPAKYSFCIKQDDWDKFVAQHMTAKFQKVSDENRERALNPQHPYRKSRLGCARLEADMVEESEVGEINRSQVWKAARVNKSGVIDNENVQRVVDQCEKLTEALSEEERQHLGPTNILFEALNLPNYSGRVRTYGFGVCSRDILPRQNRPTQMDFEKLYGFCNSLKSRLEVLEREKIERDKLDREKLERQQTEEVEERQQPKQVSESLQQPEKVAQRQHLEQVVERKQPEKVAESRLPSDKGSCNPVSFGNIPEGLFPVNIYLSSPSRCLVARGKLYNTKDGDVSMVGQAIGTIVPWPTKLLEFVAECEKIPGQSQNKGNNIQHSVEYSVSSPNKSNKKFKIEESPRVGGSAGIANLPFLDMYVKKMMRVGSLIQIKMEESIFGEEFLEQLRVESIKEILDHNWLSASIIIVFSRYLYDKFISPNGLINKFSFISPHVSREDNLGNGIAKILLKDEEFKDKMILAPCNLGKHWVLLVINLNAEYFFDHKCRTYSHDKLTEVKEDWATYVVDDVFGKQEAIILPN</sequence>
<evidence type="ECO:0000313" key="2">
    <source>
        <dbReference type="EMBL" id="CAI8601928.1"/>
    </source>
</evidence>
<feature type="compositionally biased region" description="Basic and acidic residues" evidence="1">
    <location>
        <begin position="320"/>
        <end position="337"/>
    </location>
</feature>
<dbReference type="InterPro" id="IPR004252">
    <property type="entry name" value="Probable_transposase_24"/>
</dbReference>
<organism evidence="2 3">
    <name type="scientific">Vicia faba</name>
    <name type="common">Broad bean</name>
    <name type="synonym">Faba vulgaris</name>
    <dbReference type="NCBI Taxonomy" id="3906"/>
    <lineage>
        <taxon>Eukaryota</taxon>
        <taxon>Viridiplantae</taxon>
        <taxon>Streptophyta</taxon>
        <taxon>Embryophyta</taxon>
        <taxon>Tracheophyta</taxon>
        <taxon>Spermatophyta</taxon>
        <taxon>Magnoliopsida</taxon>
        <taxon>eudicotyledons</taxon>
        <taxon>Gunneridae</taxon>
        <taxon>Pentapetalae</taxon>
        <taxon>rosids</taxon>
        <taxon>fabids</taxon>
        <taxon>Fabales</taxon>
        <taxon>Fabaceae</taxon>
        <taxon>Papilionoideae</taxon>
        <taxon>50 kb inversion clade</taxon>
        <taxon>NPAAA clade</taxon>
        <taxon>Hologalegina</taxon>
        <taxon>IRL clade</taxon>
        <taxon>Fabeae</taxon>
        <taxon>Vicia</taxon>
    </lineage>
</organism>
<keyword evidence="3" id="KW-1185">Reference proteome</keyword>
<protein>
    <recommendedName>
        <fullName evidence="4">Ubiquitin-like protease family profile domain-containing protein</fullName>
    </recommendedName>
</protein>
<evidence type="ECO:0000256" key="1">
    <source>
        <dbReference type="SAM" id="MobiDB-lite"/>
    </source>
</evidence>
<reference evidence="2 3" key="1">
    <citation type="submission" date="2023-01" db="EMBL/GenBank/DDBJ databases">
        <authorList>
            <person name="Kreplak J."/>
        </authorList>
    </citation>
    <scope>NUCLEOTIDE SEQUENCE [LARGE SCALE GENOMIC DNA]</scope>
</reference>
<dbReference type="AlphaFoldDB" id="A0AAV0ZWN1"/>
<gene>
    <name evidence="2" type="ORF">VFH_III017000</name>
</gene>
<dbReference type="Proteomes" id="UP001157006">
    <property type="component" value="Chromosome 3"/>
</dbReference>
<feature type="compositionally biased region" description="Basic and acidic residues" evidence="1">
    <location>
        <begin position="351"/>
        <end position="376"/>
    </location>
</feature>
<dbReference type="EMBL" id="OX451738">
    <property type="protein sequence ID" value="CAI8601928.1"/>
    <property type="molecule type" value="Genomic_DNA"/>
</dbReference>
<dbReference type="Pfam" id="PF03004">
    <property type="entry name" value="Transposase_24"/>
    <property type="match status" value="1"/>
</dbReference>